<keyword evidence="3" id="KW-1185">Reference proteome</keyword>
<name>A0ABW6IDJ9_9CYAN</name>
<proteinExistence type="predicted"/>
<dbReference type="RefSeq" id="WP_377963217.1">
    <property type="nucleotide sequence ID" value="NZ_JBHZOL010000044.1"/>
</dbReference>
<reference evidence="2 3" key="1">
    <citation type="submission" date="2024-10" db="EMBL/GenBank/DDBJ databases">
        <authorList>
            <person name="Ratan Roy A."/>
            <person name="Morales Sandoval P.H."/>
            <person name="De Los Santos Villalobos S."/>
            <person name="Chakraborty S."/>
            <person name="Mukherjee J."/>
        </authorList>
    </citation>
    <scope>NUCLEOTIDE SEQUENCE [LARGE SCALE GENOMIC DNA]</scope>
    <source>
        <strain evidence="2 3">S1</strain>
    </source>
</reference>
<dbReference type="EMBL" id="JBHZOL010000044">
    <property type="protein sequence ID" value="MFE4105942.1"/>
    <property type="molecule type" value="Genomic_DNA"/>
</dbReference>
<gene>
    <name evidence="2" type="ORF">ACFVKH_06625</name>
</gene>
<evidence type="ECO:0000313" key="3">
    <source>
        <dbReference type="Proteomes" id="UP001600165"/>
    </source>
</evidence>
<accession>A0ABW6IDJ9</accession>
<evidence type="ECO:0000313" key="2">
    <source>
        <dbReference type="EMBL" id="MFE4105942.1"/>
    </source>
</evidence>
<evidence type="ECO:0000256" key="1">
    <source>
        <dbReference type="SAM" id="SignalP"/>
    </source>
</evidence>
<comment type="caution">
    <text evidence="2">The sequence shown here is derived from an EMBL/GenBank/DDBJ whole genome shotgun (WGS) entry which is preliminary data.</text>
</comment>
<feature type="signal peptide" evidence="1">
    <location>
        <begin position="1"/>
        <end position="24"/>
    </location>
</feature>
<sequence>MKRIALVLPLVAASLLAIATPTFAAPIVRQISEAQAQGLTGDGAQISVWPGSGTNLDFTRTGEVIQRVWLDDPSRLTLDFDGNLCGQGNSGNCDGAGASVIHLRRVTGIHFENLPETVFTLLTVVTDSTAGRKVYQFQVNYGSGDPQYATVAIAPNVSAQSSTIVTISGRSAGLLDIQRGLRSVIASQLIPSDSPVIPKIQDFLARVRNGATPQAAADAAGISLAVVSRLAEMGLPAIAQPIETSPPVPLEVANP</sequence>
<feature type="chain" id="PRO_5045222939" evidence="1">
    <location>
        <begin position="25"/>
        <end position="255"/>
    </location>
</feature>
<protein>
    <submittedName>
        <fullName evidence="2">Uncharacterized protein</fullName>
    </submittedName>
</protein>
<organism evidence="2 3">
    <name type="scientific">Almyronema epifaneia S1</name>
    <dbReference type="NCBI Taxonomy" id="2991925"/>
    <lineage>
        <taxon>Bacteria</taxon>
        <taxon>Bacillati</taxon>
        <taxon>Cyanobacteriota</taxon>
        <taxon>Cyanophyceae</taxon>
        <taxon>Nodosilineales</taxon>
        <taxon>Nodosilineaceae</taxon>
        <taxon>Almyronema</taxon>
        <taxon>Almyronema epifaneia</taxon>
    </lineage>
</organism>
<dbReference type="Proteomes" id="UP001600165">
    <property type="component" value="Unassembled WGS sequence"/>
</dbReference>
<keyword evidence="1" id="KW-0732">Signal</keyword>